<evidence type="ECO:0000313" key="3">
    <source>
        <dbReference type="Proteomes" id="UP001165263"/>
    </source>
</evidence>
<reference evidence="2" key="1">
    <citation type="submission" date="2022-08" db="EMBL/GenBank/DDBJ databases">
        <title>Reclassification of Massilia species as members of the genera Telluria, Duganella, Pseudoduganella, Mokoshia gen. nov. and Zemynaea gen. nov. using orthogonal and non-orthogonal genome-based approaches.</title>
        <authorList>
            <person name="Bowman J.P."/>
        </authorList>
    </citation>
    <scope>NUCLEOTIDE SEQUENCE</scope>
    <source>
        <strain evidence="2">LMG 11547</strain>
    </source>
</reference>
<evidence type="ECO:0000256" key="1">
    <source>
        <dbReference type="SAM" id="MobiDB-lite"/>
    </source>
</evidence>
<dbReference type="EMBL" id="JANUHC010000004">
    <property type="protein sequence ID" value="MCS0630469.1"/>
    <property type="molecule type" value="Genomic_DNA"/>
</dbReference>
<keyword evidence="3" id="KW-1185">Reference proteome</keyword>
<protein>
    <submittedName>
        <fullName evidence="2">Uncharacterized protein</fullName>
    </submittedName>
</protein>
<gene>
    <name evidence="2" type="ORF">NX786_14105</name>
</gene>
<dbReference type="CDD" id="cd20746">
    <property type="entry name" value="FIX_Ntox15_NUC_DUF4112_RhsA-like"/>
    <property type="match status" value="1"/>
</dbReference>
<dbReference type="RefSeq" id="WP_259449572.1">
    <property type="nucleotide sequence ID" value="NZ_CP119520.1"/>
</dbReference>
<comment type="caution">
    <text evidence="2">The sequence shown here is derived from an EMBL/GenBank/DDBJ whole genome shotgun (WGS) entry which is preliminary data.</text>
</comment>
<proteinExistence type="predicted"/>
<feature type="region of interest" description="Disordered" evidence="1">
    <location>
        <begin position="470"/>
        <end position="489"/>
    </location>
</feature>
<organism evidence="2 3">
    <name type="scientific">Telluria mixta</name>
    <dbReference type="NCBI Taxonomy" id="34071"/>
    <lineage>
        <taxon>Bacteria</taxon>
        <taxon>Pseudomonadati</taxon>
        <taxon>Pseudomonadota</taxon>
        <taxon>Betaproteobacteria</taxon>
        <taxon>Burkholderiales</taxon>
        <taxon>Oxalobacteraceae</taxon>
        <taxon>Telluria group</taxon>
        <taxon>Telluria</taxon>
    </lineage>
</organism>
<evidence type="ECO:0000313" key="2">
    <source>
        <dbReference type="EMBL" id="MCS0630469.1"/>
    </source>
</evidence>
<dbReference type="Proteomes" id="UP001165263">
    <property type="component" value="Unassembled WGS sequence"/>
</dbReference>
<name>A0ABT2C1A4_9BURK</name>
<sequence>MMSEGLQTTWMRDALSWVTDRSHTDGTSKEASKPIHTWMWEAIQGDFNHERSGGQIAFDAAISFIPGVDQICDIRDLVADCRQLNEDIKDGAAWLSLALTLIGLFPSLGSLVKGALKIIFLFVRKHGVDHLILAIDKGMTWLITYLRKREVQQYLKHIKVDEVFHWLAKKVREVIGKINKQALLGAFDRAIGVLKSLLAKVEWMPKIGDRAQATYLMVLKIRKQADQYIAHQVEPLQKILDAFARRLEAESITARSGILNAGNVHFRGTLPEANAVALMQKHQPKWLTKKGAGPWFRPLNPSAPNIINRVKAAVSDGYPDILKNGQVNTFADISKKDIAGPARLYRILSPSSAGASHCWVSEEVFLKLMKESDPKAAWRKYLAVWPDWNANGQYVVYEVKKGETLKVWEGPAASQTKVAGQGGAKHDLPDHYLEGGWNQIVFYPHSPAGQPPYSLMDDTRHYKRKAPGDDLTNQHVPHSVHSTLPDQQKPDYEGIRAEIKHPNIRGPFDTGWGTTDFDVQLSQTKLGLPSLPGQITNR</sequence>
<dbReference type="InterPro" id="IPR049802">
    <property type="entry name" value="RhsC-like_FIX"/>
</dbReference>
<feature type="compositionally biased region" description="Polar residues" evidence="1">
    <location>
        <begin position="471"/>
        <end position="486"/>
    </location>
</feature>
<accession>A0ABT2C1A4</accession>